<dbReference type="PANTHER" id="PTHR35791">
    <property type="entry name" value="UPF0754 MEMBRANE PROTEIN YHEB"/>
    <property type="match status" value="1"/>
</dbReference>
<keyword evidence="3 6" id="KW-0812">Transmembrane</keyword>
<evidence type="ECO:0000313" key="7">
    <source>
        <dbReference type="EMBL" id="MCR6546831.1"/>
    </source>
</evidence>
<evidence type="ECO:0000256" key="1">
    <source>
        <dbReference type="ARBA" id="ARBA00004308"/>
    </source>
</evidence>
<keyword evidence="8" id="KW-1185">Reference proteome</keyword>
<feature type="transmembrane region" description="Helical" evidence="6">
    <location>
        <begin position="177"/>
        <end position="198"/>
    </location>
</feature>
<evidence type="ECO:0000313" key="8">
    <source>
        <dbReference type="Proteomes" id="UP001524944"/>
    </source>
</evidence>
<dbReference type="Pfam" id="PF04286">
    <property type="entry name" value="DUF445"/>
    <property type="match status" value="2"/>
</dbReference>
<sequence length="202" mass="23407">MWLQLITIPIIGALIGWITNVLAIKLIFRPYNPITIPLIHYTFQGVIPKRRDELAVSIGQVVGQEILSLDDVFDKIREEEVKEKITQSVSETIYSRLNERIPHFIPGSIKKIFLNIVEELLMKETPVLIDRFLEDLSDKIKDEVDFTKMVQEKITGYDLHELERLILMIASKELKHIEVLGGVLGFMIGLIQAVWFYLMQYI</sequence>
<comment type="subcellular location">
    <subcellularLocation>
        <location evidence="1">Endomembrane system</location>
    </subcellularLocation>
</comment>
<comment type="caution">
    <text evidence="7">The sequence shown here is derived from an EMBL/GenBank/DDBJ whole genome shotgun (WGS) entry which is preliminary data.</text>
</comment>
<feature type="transmembrane region" description="Helical" evidence="6">
    <location>
        <begin position="6"/>
        <end position="28"/>
    </location>
</feature>
<evidence type="ECO:0000256" key="4">
    <source>
        <dbReference type="ARBA" id="ARBA00022989"/>
    </source>
</evidence>
<evidence type="ECO:0000256" key="5">
    <source>
        <dbReference type="ARBA" id="ARBA00023136"/>
    </source>
</evidence>
<dbReference type="EMBL" id="JANPWE010000012">
    <property type="protein sequence ID" value="MCR6546831.1"/>
    <property type="molecule type" value="Genomic_DNA"/>
</dbReference>
<evidence type="ECO:0000256" key="2">
    <source>
        <dbReference type="ARBA" id="ARBA00008053"/>
    </source>
</evidence>
<dbReference type="RefSeq" id="WP_089611527.1">
    <property type="nucleotide sequence ID" value="NZ_CP022121.1"/>
</dbReference>
<organism evidence="7 8">
    <name type="scientific">Dehalobacterium formicoaceticum</name>
    <dbReference type="NCBI Taxonomy" id="51515"/>
    <lineage>
        <taxon>Bacteria</taxon>
        <taxon>Bacillati</taxon>
        <taxon>Bacillota</taxon>
        <taxon>Clostridia</taxon>
        <taxon>Eubacteriales</taxon>
        <taxon>Peptococcaceae</taxon>
        <taxon>Dehalobacterium</taxon>
    </lineage>
</organism>
<comment type="similarity">
    <text evidence="2">Belongs to the UPF0754 family.</text>
</comment>
<protein>
    <submittedName>
        <fullName evidence="7">DUF445 family protein</fullName>
    </submittedName>
</protein>
<dbReference type="PANTHER" id="PTHR35791:SF1">
    <property type="entry name" value="UPF0754 MEMBRANE PROTEIN YHEB"/>
    <property type="match status" value="1"/>
</dbReference>
<proteinExistence type="inferred from homology"/>
<dbReference type="InterPro" id="IPR007383">
    <property type="entry name" value="DUF445"/>
</dbReference>
<evidence type="ECO:0000256" key="6">
    <source>
        <dbReference type="SAM" id="Phobius"/>
    </source>
</evidence>
<gene>
    <name evidence="7" type="ORF">NVS47_15145</name>
</gene>
<name>A0ABT1Y7G6_9FIRM</name>
<evidence type="ECO:0000256" key="3">
    <source>
        <dbReference type="ARBA" id="ARBA00022692"/>
    </source>
</evidence>
<keyword evidence="4 6" id="KW-1133">Transmembrane helix</keyword>
<accession>A0ABT1Y7G6</accession>
<reference evidence="7 8" key="1">
    <citation type="submission" date="2022-08" db="EMBL/GenBank/DDBJ databases">
        <title>Proteogenomics of the novel Dehalobacterium formicoaceticum strain EZ94 highlights a key role of methyltransferases during anaerobic dichloromethane degradation.</title>
        <authorList>
            <person name="Wasmund K."/>
        </authorList>
    </citation>
    <scope>NUCLEOTIDE SEQUENCE [LARGE SCALE GENOMIC DNA]</scope>
    <source>
        <strain evidence="7 8">EZ94</strain>
    </source>
</reference>
<keyword evidence="5 6" id="KW-0472">Membrane</keyword>
<dbReference type="Proteomes" id="UP001524944">
    <property type="component" value="Unassembled WGS sequence"/>
</dbReference>